<evidence type="ECO:0000313" key="1">
    <source>
        <dbReference type="EMBL" id="EFM41556.1"/>
    </source>
</evidence>
<organism evidence="1 2">
    <name type="scientific">Bifidobacterium dentium ATCC 27679</name>
    <dbReference type="NCBI Taxonomy" id="871562"/>
    <lineage>
        <taxon>Bacteria</taxon>
        <taxon>Bacillati</taxon>
        <taxon>Actinomycetota</taxon>
        <taxon>Actinomycetes</taxon>
        <taxon>Bifidobacteriales</taxon>
        <taxon>Bifidobacteriaceae</taxon>
        <taxon>Bifidobacterium</taxon>
    </lineage>
</organism>
<protein>
    <submittedName>
        <fullName evidence="1">Uncharacterized protein</fullName>
    </submittedName>
</protein>
<dbReference type="HOGENOM" id="CLU_1861288_0_0_11"/>
<gene>
    <name evidence="1" type="ORF">HMPREF0168_0949</name>
</gene>
<dbReference type="Proteomes" id="UP000003323">
    <property type="component" value="Unassembled WGS sequence"/>
</dbReference>
<accession>E0Q741</accession>
<dbReference type="AlphaFoldDB" id="E0Q741"/>
<comment type="caution">
    <text evidence="1">The sequence shown here is derived from an EMBL/GenBank/DDBJ whole genome shotgun (WGS) entry which is preliminary data.</text>
</comment>
<evidence type="ECO:0000313" key="2">
    <source>
        <dbReference type="Proteomes" id="UP000003323"/>
    </source>
</evidence>
<proteinExistence type="predicted"/>
<reference evidence="1 2" key="1">
    <citation type="submission" date="2010-08" db="EMBL/GenBank/DDBJ databases">
        <authorList>
            <person name="Muzny D."/>
            <person name="Qin X."/>
            <person name="Deng J."/>
            <person name="Jiang H."/>
            <person name="Liu Y."/>
            <person name="Qu J."/>
            <person name="Song X.-Z."/>
            <person name="Zhang L."/>
            <person name="Thornton R."/>
            <person name="Coyle M."/>
            <person name="Francisco L."/>
            <person name="Jackson L."/>
            <person name="Javaid M."/>
            <person name="Korchina V."/>
            <person name="Kovar C."/>
            <person name="Mata R."/>
            <person name="Mathew T."/>
            <person name="Ngo R."/>
            <person name="Nguyen L."/>
            <person name="Nguyen N."/>
            <person name="Okwuonu G."/>
            <person name="Ongeri F."/>
            <person name="Pham C."/>
            <person name="Simmons D."/>
            <person name="Wilczek-Boney K."/>
            <person name="Hale W."/>
            <person name="Jakkamsetti A."/>
            <person name="Pham P."/>
            <person name="Ruth R."/>
            <person name="San Lucas F."/>
            <person name="Warren J."/>
            <person name="Zhang J."/>
            <person name="Zhao Z."/>
            <person name="Zhou C."/>
            <person name="Zhu D."/>
            <person name="Lee S."/>
            <person name="Bess C."/>
            <person name="Blankenburg K."/>
            <person name="Forbes L."/>
            <person name="Fu Q."/>
            <person name="Gubbala S."/>
            <person name="Hirani K."/>
            <person name="Jayaseelan J.C."/>
            <person name="Lara F."/>
            <person name="Munidasa M."/>
            <person name="Palculict T."/>
            <person name="Patil S."/>
            <person name="Pu L.-L."/>
            <person name="Saada N."/>
            <person name="Tang L."/>
            <person name="Weissenberger G."/>
            <person name="Zhu Y."/>
            <person name="Hemphill L."/>
            <person name="Shang Y."/>
            <person name="Youmans B."/>
            <person name="Ayvaz T."/>
            <person name="Ross M."/>
            <person name="Santibanez J."/>
            <person name="Aqrawi P."/>
            <person name="Gross S."/>
            <person name="Joshi V."/>
            <person name="Fowler G."/>
            <person name="Nazareth L."/>
            <person name="Reid J."/>
            <person name="Worley K."/>
            <person name="Petrosino J."/>
            <person name="Highlander S."/>
            <person name="Gibbs R."/>
        </authorList>
    </citation>
    <scope>NUCLEOTIDE SEQUENCE [LARGE SCALE GENOMIC DNA]</scope>
    <source>
        <strain evidence="1 2">ATCC 27679</strain>
    </source>
</reference>
<sequence length="137" mass="15703">MVEGKAEQHRNHSSVFPTVPEILKPLPVFGFHHPTLFGRSAIMPSRRKRTLRLRLRDHPDNGPCPAMPWRGGAGKRNGTQACRHPVIFFRTVRLRRMIVTACRVRATHPELRSACSRTLRPSALTLDQTVRKKKIRD</sequence>
<name>E0Q741_9BIFI</name>
<dbReference type="EMBL" id="AEEQ01000009">
    <property type="protein sequence ID" value="EFM41556.1"/>
    <property type="molecule type" value="Genomic_DNA"/>
</dbReference>